<organism evidence="2 3">
    <name type="scientific">Candidatus Thiodubiliella endoseptemdiera</name>
    <dbReference type="NCBI Taxonomy" id="2738886"/>
    <lineage>
        <taxon>Bacteria</taxon>
        <taxon>Pseudomonadati</taxon>
        <taxon>Pseudomonadota</taxon>
        <taxon>Gammaproteobacteria</taxon>
        <taxon>Candidatus Pseudothioglobaceae</taxon>
        <taxon>Candidatus Thiodubiliella</taxon>
    </lineage>
</organism>
<sequence>MGGGMMAPLLKTIKKKGPTLTPLRSKTGDETFNGIMGNFPKPKPPPILMAMATQFWWGRIMATLKHQNTGTTFNPAYEAKTGGDNDGIMWA</sequence>
<comment type="caution">
    <text evidence="2">The sequence shown here is derived from an EMBL/GenBank/DDBJ whole genome shotgun (WGS) entry which is preliminary data.</text>
</comment>
<protein>
    <submittedName>
        <fullName evidence="2">Uncharacterized protein</fullName>
    </submittedName>
</protein>
<dbReference type="Proteomes" id="UP000568751">
    <property type="component" value="Unassembled WGS sequence"/>
</dbReference>
<evidence type="ECO:0000256" key="1">
    <source>
        <dbReference type="SAM" id="MobiDB-lite"/>
    </source>
</evidence>
<proteinExistence type="predicted"/>
<gene>
    <name evidence="2" type="ORF">H0A76_02150</name>
</gene>
<evidence type="ECO:0000313" key="3">
    <source>
        <dbReference type="Proteomes" id="UP000568751"/>
    </source>
</evidence>
<accession>A0A853F1I4</accession>
<reference evidence="2 3" key="1">
    <citation type="submission" date="2020-05" db="EMBL/GenBank/DDBJ databases">
        <title>Horizontal transmission and recombination maintain forever young bacterial symbiont genomes.</title>
        <authorList>
            <person name="Russell S.L."/>
            <person name="Pepper-Tunick E."/>
            <person name="Svedberg J."/>
            <person name="Byrne A."/>
            <person name="Ruelas Castillo J."/>
            <person name="Vollmers C."/>
            <person name="Beinart R.A."/>
            <person name="Corbett-Detig R."/>
        </authorList>
    </citation>
    <scope>NUCLEOTIDE SEQUENCE [LARGE SCALE GENOMIC DNA]</scope>
    <source>
        <strain evidence="2">455</strain>
    </source>
</reference>
<evidence type="ECO:0000313" key="2">
    <source>
        <dbReference type="EMBL" id="NYT26811.1"/>
    </source>
</evidence>
<feature type="region of interest" description="Disordered" evidence="1">
    <location>
        <begin position="18"/>
        <end position="39"/>
    </location>
</feature>
<dbReference type="AlphaFoldDB" id="A0A853F1I4"/>
<name>A0A853F1I4_9GAMM</name>
<dbReference type="EMBL" id="JACCHT010000001">
    <property type="protein sequence ID" value="NYT26811.1"/>
    <property type="molecule type" value="Genomic_DNA"/>
</dbReference>